<name>A0AAV2YR54_9STRA</name>
<protein>
    <submittedName>
        <fullName evidence="2">Uncharacterized protein</fullName>
    </submittedName>
</protein>
<keyword evidence="3" id="KW-1185">Reference proteome</keyword>
<dbReference type="EMBL" id="DAKRPA010000134">
    <property type="protein sequence ID" value="DAZ97492.1"/>
    <property type="molecule type" value="Genomic_DNA"/>
</dbReference>
<sequence length="48" mass="5200">MPSIVPRFALGRNAAISWRLPHNPSARGASGRLEEADASAKRVQLRTS</sequence>
<comment type="caution">
    <text evidence="2">The sequence shown here is derived from an EMBL/GenBank/DDBJ whole genome shotgun (WGS) entry which is preliminary data.</text>
</comment>
<feature type="region of interest" description="Disordered" evidence="1">
    <location>
        <begin position="20"/>
        <end position="48"/>
    </location>
</feature>
<proteinExistence type="predicted"/>
<evidence type="ECO:0000313" key="3">
    <source>
        <dbReference type="Proteomes" id="UP001146120"/>
    </source>
</evidence>
<reference evidence="2" key="2">
    <citation type="journal article" date="2023" name="Microbiol Resour">
        <title>Decontamination and Annotation of the Draft Genome Sequence of the Oomycete Lagenidium giganteum ARSEF 373.</title>
        <authorList>
            <person name="Morgan W.R."/>
            <person name="Tartar A."/>
        </authorList>
    </citation>
    <scope>NUCLEOTIDE SEQUENCE</scope>
    <source>
        <strain evidence="2">ARSEF 373</strain>
    </source>
</reference>
<gene>
    <name evidence="2" type="ORF">N0F65_009975</name>
</gene>
<dbReference type="AlphaFoldDB" id="A0AAV2YR54"/>
<organism evidence="2 3">
    <name type="scientific">Lagenidium giganteum</name>
    <dbReference type="NCBI Taxonomy" id="4803"/>
    <lineage>
        <taxon>Eukaryota</taxon>
        <taxon>Sar</taxon>
        <taxon>Stramenopiles</taxon>
        <taxon>Oomycota</taxon>
        <taxon>Peronosporomycetes</taxon>
        <taxon>Pythiales</taxon>
        <taxon>Pythiaceae</taxon>
    </lineage>
</organism>
<dbReference type="Proteomes" id="UP001146120">
    <property type="component" value="Unassembled WGS sequence"/>
</dbReference>
<evidence type="ECO:0000313" key="2">
    <source>
        <dbReference type="EMBL" id="DAZ97492.1"/>
    </source>
</evidence>
<evidence type="ECO:0000256" key="1">
    <source>
        <dbReference type="SAM" id="MobiDB-lite"/>
    </source>
</evidence>
<reference evidence="2" key="1">
    <citation type="submission" date="2022-11" db="EMBL/GenBank/DDBJ databases">
        <authorList>
            <person name="Morgan W.R."/>
            <person name="Tartar A."/>
        </authorList>
    </citation>
    <scope>NUCLEOTIDE SEQUENCE</scope>
    <source>
        <strain evidence="2">ARSEF 373</strain>
    </source>
</reference>
<accession>A0AAV2YR54</accession>